<dbReference type="SMART" id="SM00421">
    <property type="entry name" value="HTH_LUXR"/>
    <property type="match status" value="1"/>
</dbReference>
<dbReference type="PANTHER" id="PTHR43214:SF24">
    <property type="entry name" value="TRANSCRIPTIONAL REGULATORY PROTEIN NARL-RELATED"/>
    <property type="match status" value="1"/>
</dbReference>
<dbReference type="InterPro" id="IPR058245">
    <property type="entry name" value="NreC/VraR/RcsB-like_REC"/>
</dbReference>
<dbReference type="Pfam" id="PF00196">
    <property type="entry name" value="GerE"/>
    <property type="match status" value="1"/>
</dbReference>
<dbReference type="CDD" id="cd17535">
    <property type="entry name" value="REC_NarL-like"/>
    <property type="match status" value="1"/>
</dbReference>
<comment type="caution">
    <text evidence="8">The sequence shown here is derived from an EMBL/GenBank/DDBJ whole genome shotgun (WGS) entry which is preliminary data.</text>
</comment>
<evidence type="ECO:0000256" key="2">
    <source>
        <dbReference type="ARBA" id="ARBA00023015"/>
    </source>
</evidence>
<evidence type="ECO:0000256" key="1">
    <source>
        <dbReference type="ARBA" id="ARBA00022553"/>
    </source>
</evidence>
<dbReference type="PROSITE" id="PS50110">
    <property type="entry name" value="RESPONSE_REGULATORY"/>
    <property type="match status" value="1"/>
</dbReference>
<dbReference type="Pfam" id="PF00072">
    <property type="entry name" value="Response_reg"/>
    <property type="match status" value="1"/>
</dbReference>
<dbReference type="PROSITE" id="PS00622">
    <property type="entry name" value="HTH_LUXR_1"/>
    <property type="match status" value="1"/>
</dbReference>
<name>A0A2W2HB13_9ACTN</name>
<organism evidence="8 9">
    <name type="scientific">Spongiactinospora gelatinilytica</name>
    <dbReference type="NCBI Taxonomy" id="2666298"/>
    <lineage>
        <taxon>Bacteria</taxon>
        <taxon>Bacillati</taxon>
        <taxon>Actinomycetota</taxon>
        <taxon>Actinomycetes</taxon>
        <taxon>Streptosporangiales</taxon>
        <taxon>Streptosporangiaceae</taxon>
        <taxon>Spongiactinospora</taxon>
    </lineage>
</organism>
<dbReference type="EMBL" id="POUA01000002">
    <property type="protein sequence ID" value="PZG57033.1"/>
    <property type="molecule type" value="Genomic_DNA"/>
</dbReference>
<dbReference type="SMART" id="SM00448">
    <property type="entry name" value="REC"/>
    <property type="match status" value="1"/>
</dbReference>
<dbReference type="PRINTS" id="PR00038">
    <property type="entry name" value="HTHLUXR"/>
</dbReference>
<dbReference type="Proteomes" id="UP000248544">
    <property type="component" value="Unassembled WGS sequence"/>
</dbReference>
<dbReference type="GO" id="GO:0003677">
    <property type="term" value="F:DNA binding"/>
    <property type="evidence" value="ECO:0007669"/>
    <property type="project" value="UniProtKB-KW"/>
</dbReference>
<dbReference type="GO" id="GO:0006355">
    <property type="term" value="P:regulation of DNA-templated transcription"/>
    <property type="evidence" value="ECO:0007669"/>
    <property type="project" value="InterPro"/>
</dbReference>
<dbReference type="InterPro" id="IPR016032">
    <property type="entry name" value="Sig_transdc_resp-reg_C-effctor"/>
</dbReference>
<evidence type="ECO:0000256" key="5">
    <source>
        <dbReference type="PROSITE-ProRule" id="PRU00169"/>
    </source>
</evidence>
<dbReference type="CDD" id="cd06170">
    <property type="entry name" value="LuxR_C_like"/>
    <property type="match status" value="1"/>
</dbReference>
<dbReference type="SUPFAM" id="SSF46894">
    <property type="entry name" value="C-terminal effector domain of the bipartite response regulators"/>
    <property type="match status" value="1"/>
</dbReference>
<accession>A0A2W2HB13</accession>
<evidence type="ECO:0000256" key="4">
    <source>
        <dbReference type="ARBA" id="ARBA00023163"/>
    </source>
</evidence>
<keyword evidence="1 5" id="KW-0597">Phosphoprotein</keyword>
<dbReference type="PROSITE" id="PS50043">
    <property type="entry name" value="HTH_LUXR_2"/>
    <property type="match status" value="1"/>
</dbReference>
<evidence type="ECO:0000313" key="8">
    <source>
        <dbReference type="EMBL" id="PZG57033.1"/>
    </source>
</evidence>
<feature type="domain" description="HTH luxR-type" evidence="6">
    <location>
        <begin position="160"/>
        <end position="225"/>
    </location>
</feature>
<feature type="modified residue" description="4-aspartylphosphate" evidence="5">
    <location>
        <position position="64"/>
    </location>
</feature>
<sequence length="236" mass="25601">MLDELLPNGRPYRVLIAADQHLLRVGFRMLIDSAPDMETVGEAGTGRETVELARRLRPDIVLMDIRMSDVDGLEATRPIRATAATAAVKVLILTTFDLDEYVYAALRAGAGGFLLKDTRPDALLDALRVVAAGEALLAPTVTRRLIAHFARHAPHDPGVPKTDLTGVTGREHDVLVLIARGLANPEIAIRLGINLATVKTHIRHLMAKLGVRDRAQLVIAAYENGVVRAGEVRPRA</sequence>
<evidence type="ECO:0000259" key="7">
    <source>
        <dbReference type="PROSITE" id="PS50110"/>
    </source>
</evidence>
<proteinExistence type="predicted"/>
<keyword evidence="2" id="KW-0805">Transcription regulation</keyword>
<reference evidence="8 9" key="1">
    <citation type="submission" date="2018-01" db="EMBL/GenBank/DDBJ databases">
        <title>Draft genome sequence of Sphaerisporangium sp. 7K107.</title>
        <authorList>
            <person name="Sahin N."/>
            <person name="Saygin H."/>
            <person name="Ay H."/>
        </authorList>
    </citation>
    <scope>NUCLEOTIDE SEQUENCE [LARGE SCALE GENOMIC DNA]</scope>
    <source>
        <strain evidence="8 9">7K107</strain>
    </source>
</reference>
<dbReference type="InterPro" id="IPR001789">
    <property type="entry name" value="Sig_transdc_resp-reg_receiver"/>
</dbReference>
<protein>
    <submittedName>
        <fullName evidence="8">DNA-binding response regulator</fullName>
    </submittedName>
</protein>
<evidence type="ECO:0000256" key="3">
    <source>
        <dbReference type="ARBA" id="ARBA00023125"/>
    </source>
</evidence>
<evidence type="ECO:0000259" key="6">
    <source>
        <dbReference type="PROSITE" id="PS50043"/>
    </source>
</evidence>
<evidence type="ECO:0000313" key="9">
    <source>
        <dbReference type="Proteomes" id="UP000248544"/>
    </source>
</evidence>
<feature type="domain" description="Response regulatory" evidence="7">
    <location>
        <begin position="13"/>
        <end position="131"/>
    </location>
</feature>
<gene>
    <name evidence="8" type="ORF">C1I98_00470</name>
</gene>
<keyword evidence="4" id="KW-0804">Transcription</keyword>
<dbReference type="PANTHER" id="PTHR43214">
    <property type="entry name" value="TWO-COMPONENT RESPONSE REGULATOR"/>
    <property type="match status" value="1"/>
</dbReference>
<dbReference type="InterPro" id="IPR011006">
    <property type="entry name" value="CheY-like_superfamily"/>
</dbReference>
<dbReference type="InterPro" id="IPR039420">
    <property type="entry name" value="WalR-like"/>
</dbReference>
<dbReference type="AlphaFoldDB" id="A0A2W2HB13"/>
<keyword evidence="9" id="KW-1185">Reference proteome</keyword>
<dbReference type="GO" id="GO:0000160">
    <property type="term" value="P:phosphorelay signal transduction system"/>
    <property type="evidence" value="ECO:0007669"/>
    <property type="project" value="InterPro"/>
</dbReference>
<dbReference type="SUPFAM" id="SSF52172">
    <property type="entry name" value="CheY-like"/>
    <property type="match status" value="1"/>
</dbReference>
<dbReference type="Gene3D" id="3.40.50.2300">
    <property type="match status" value="1"/>
</dbReference>
<dbReference type="InterPro" id="IPR000792">
    <property type="entry name" value="Tscrpt_reg_LuxR_C"/>
</dbReference>
<keyword evidence="3 8" id="KW-0238">DNA-binding</keyword>